<dbReference type="AlphaFoldDB" id="A0AAN8QHR8"/>
<dbReference type="SUPFAM" id="SSF50814">
    <property type="entry name" value="Lipocalins"/>
    <property type="match status" value="1"/>
</dbReference>
<evidence type="ECO:0000256" key="2">
    <source>
        <dbReference type="ARBA" id="ARBA00022525"/>
    </source>
</evidence>
<evidence type="ECO:0000256" key="4">
    <source>
        <dbReference type="ARBA" id="ARBA00023180"/>
    </source>
</evidence>
<comment type="caution">
    <text evidence="6">The sequence shown here is derived from an EMBL/GenBank/DDBJ whole genome shotgun (WGS) entry which is preliminary data.</text>
</comment>
<accession>A0AAN8QHR8</accession>
<protein>
    <recommendedName>
        <fullName evidence="8">Apolipoprotein M</fullName>
    </recommendedName>
</protein>
<dbReference type="PANTHER" id="PTHR11967">
    <property type="entry name" value="ALPHA-1-ACID GLYCOPROTEIN"/>
    <property type="match status" value="1"/>
</dbReference>
<feature type="signal peptide" evidence="5">
    <location>
        <begin position="1"/>
        <end position="18"/>
    </location>
</feature>
<dbReference type="CDD" id="cd19415">
    <property type="entry name" value="lipocalin_ApoM_AGP"/>
    <property type="match status" value="1"/>
</dbReference>
<evidence type="ECO:0000313" key="7">
    <source>
        <dbReference type="Proteomes" id="UP001356427"/>
    </source>
</evidence>
<keyword evidence="3 5" id="KW-0732">Signal</keyword>
<dbReference type="Gene3D" id="2.40.128.20">
    <property type="match status" value="1"/>
</dbReference>
<organism evidence="6 7">
    <name type="scientific">Coregonus suidteri</name>
    <dbReference type="NCBI Taxonomy" id="861788"/>
    <lineage>
        <taxon>Eukaryota</taxon>
        <taxon>Metazoa</taxon>
        <taxon>Chordata</taxon>
        <taxon>Craniata</taxon>
        <taxon>Vertebrata</taxon>
        <taxon>Euteleostomi</taxon>
        <taxon>Actinopterygii</taxon>
        <taxon>Neopterygii</taxon>
        <taxon>Teleostei</taxon>
        <taxon>Protacanthopterygii</taxon>
        <taxon>Salmoniformes</taxon>
        <taxon>Salmonidae</taxon>
        <taxon>Coregoninae</taxon>
        <taxon>Coregonus</taxon>
    </lineage>
</organism>
<keyword evidence="7" id="KW-1185">Reference proteome</keyword>
<evidence type="ECO:0000256" key="3">
    <source>
        <dbReference type="ARBA" id="ARBA00022729"/>
    </source>
</evidence>
<sequence>MCVLYLAPLLALLSVGTAAPAPEDCGHLVKLLAPEDQHTIFGKWIFIEGFSDHELFNAILRKTNSTWIEIFPTSHNETVLLNQGNLIDGKCLNSSVNMSFSKNSLQITQNNVTSTGHFLQTCPDCLIMHFSSTMAGVHVRSLYIFGKTRTLPESELKPFRKQAECLQYPQPAQYSYDGVTEFCAEKKESLHDVESQDEKDGSQ</sequence>
<dbReference type="GO" id="GO:0005576">
    <property type="term" value="C:extracellular region"/>
    <property type="evidence" value="ECO:0007669"/>
    <property type="project" value="UniProtKB-SubCell"/>
</dbReference>
<dbReference type="PANTHER" id="PTHR11967:SF2">
    <property type="entry name" value="ALPHA-1-ACID GLYCOPROTEIN 1"/>
    <property type="match status" value="1"/>
</dbReference>
<proteinExistence type="predicted"/>
<keyword evidence="2" id="KW-0964">Secreted</keyword>
<evidence type="ECO:0000256" key="1">
    <source>
        <dbReference type="ARBA" id="ARBA00004613"/>
    </source>
</evidence>
<feature type="chain" id="PRO_5042982256" description="Apolipoprotein M" evidence="5">
    <location>
        <begin position="19"/>
        <end position="203"/>
    </location>
</feature>
<gene>
    <name evidence="6" type="ORF">J4Q44_G00304210</name>
</gene>
<comment type="subcellular location">
    <subcellularLocation>
        <location evidence="1">Secreted</location>
    </subcellularLocation>
</comment>
<evidence type="ECO:0008006" key="8">
    <source>
        <dbReference type="Google" id="ProtNLM"/>
    </source>
</evidence>
<name>A0AAN8QHR8_9TELE</name>
<evidence type="ECO:0000256" key="5">
    <source>
        <dbReference type="SAM" id="SignalP"/>
    </source>
</evidence>
<dbReference type="EMBL" id="JAGTTL010000029">
    <property type="protein sequence ID" value="KAK6298911.1"/>
    <property type="molecule type" value="Genomic_DNA"/>
</dbReference>
<dbReference type="InterPro" id="IPR012674">
    <property type="entry name" value="Calycin"/>
</dbReference>
<reference evidence="6 7" key="1">
    <citation type="submission" date="2021-04" db="EMBL/GenBank/DDBJ databases">
        <authorList>
            <person name="De Guttry C."/>
            <person name="Zahm M."/>
            <person name="Klopp C."/>
            <person name="Cabau C."/>
            <person name="Louis A."/>
            <person name="Berthelot C."/>
            <person name="Parey E."/>
            <person name="Roest Crollius H."/>
            <person name="Montfort J."/>
            <person name="Robinson-Rechavi M."/>
            <person name="Bucao C."/>
            <person name="Bouchez O."/>
            <person name="Gislard M."/>
            <person name="Lluch J."/>
            <person name="Milhes M."/>
            <person name="Lampietro C."/>
            <person name="Lopez Roques C."/>
            <person name="Donnadieu C."/>
            <person name="Braasch I."/>
            <person name="Desvignes T."/>
            <person name="Postlethwait J."/>
            <person name="Bobe J."/>
            <person name="Wedekind C."/>
            <person name="Guiguen Y."/>
        </authorList>
    </citation>
    <scope>NUCLEOTIDE SEQUENCE [LARGE SCALE GENOMIC DNA]</scope>
    <source>
        <strain evidence="6">Cs_M1</strain>
        <tissue evidence="6">Blood</tissue>
    </source>
</reference>
<dbReference type="Proteomes" id="UP001356427">
    <property type="component" value="Unassembled WGS sequence"/>
</dbReference>
<keyword evidence="4" id="KW-0325">Glycoprotein</keyword>
<evidence type="ECO:0000313" key="6">
    <source>
        <dbReference type="EMBL" id="KAK6298911.1"/>
    </source>
</evidence>